<dbReference type="SMART" id="SM00382">
    <property type="entry name" value="AAA"/>
    <property type="match status" value="1"/>
</dbReference>
<dbReference type="Proteomes" id="UP000280668">
    <property type="component" value="Unassembled WGS sequence"/>
</dbReference>
<feature type="domain" description="ABC transporter" evidence="5">
    <location>
        <begin position="11"/>
        <end position="245"/>
    </location>
</feature>
<keyword evidence="4" id="KW-0067">ATP-binding</keyword>
<dbReference type="GO" id="GO:0016887">
    <property type="term" value="F:ATP hydrolysis activity"/>
    <property type="evidence" value="ECO:0007669"/>
    <property type="project" value="InterPro"/>
</dbReference>
<dbReference type="PANTHER" id="PTHR42734:SF5">
    <property type="entry name" value="IRON TRANSPORT SYSTEM ATP-BINDING PROTEIN HI_0361-RELATED"/>
    <property type="match status" value="1"/>
</dbReference>
<dbReference type="Pfam" id="PF00005">
    <property type="entry name" value="ABC_tran"/>
    <property type="match status" value="1"/>
</dbReference>
<evidence type="ECO:0000256" key="2">
    <source>
        <dbReference type="ARBA" id="ARBA00022448"/>
    </source>
</evidence>
<dbReference type="InterPro" id="IPR017871">
    <property type="entry name" value="ABC_transporter-like_CS"/>
</dbReference>
<keyword evidence="3" id="KW-0547">Nucleotide-binding</keyword>
<dbReference type="SUPFAM" id="SSF52540">
    <property type="entry name" value="P-loop containing nucleoside triphosphate hydrolases"/>
    <property type="match status" value="1"/>
</dbReference>
<dbReference type="GO" id="GO:0005524">
    <property type="term" value="F:ATP binding"/>
    <property type="evidence" value="ECO:0007669"/>
    <property type="project" value="UniProtKB-KW"/>
</dbReference>
<evidence type="ECO:0000256" key="3">
    <source>
        <dbReference type="ARBA" id="ARBA00022741"/>
    </source>
</evidence>
<reference evidence="6 7" key="1">
    <citation type="submission" date="2018-11" db="EMBL/GenBank/DDBJ databases">
        <title>Sequencing the genomes of 1000 actinobacteria strains.</title>
        <authorList>
            <person name="Klenk H.-P."/>
        </authorList>
    </citation>
    <scope>NUCLEOTIDE SEQUENCE [LARGE SCALE GENOMIC DNA]</scope>
    <source>
        <strain evidence="6 7">DSM 11294</strain>
    </source>
</reference>
<evidence type="ECO:0000313" key="7">
    <source>
        <dbReference type="Proteomes" id="UP000280668"/>
    </source>
</evidence>
<keyword evidence="7" id="KW-1185">Reference proteome</keyword>
<comment type="caution">
    <text evidence="6">The sequence shown here is derived from an EMBL/GenBank/DDBJ whole genome shotgun (WGS) entry which is preliminary data.</text>
</comment>
<dbReference type="PROSITE" id="PS00211">
    <property type="entry name" value="ABC_TRANSPORTER_1"/>
    <property type="match status" value="1"/>
</dbReference>
<dbReference type="PANTHER" id="PTHR42734">
    <property type="entry name" value="METAL TRANSPORT SYSTEM ATP-BINDING PROTEIN TM_0124-RELATED"/>
    <property type="match status" value="1"/>
</dbReference>
<dbReference type="InterPro" id="IPR027417">
    <property type="entry name" value="P-loop_NTPase"/>
</dbReference>
<organism evidence="6 7">
    <name type="scientific">Bogoriella caseilytica</name>
    <dbReference type="NCBI Taxonomy" id="56055"/>
    <lineage>
        <taxon>Bacteria</taxon>
        <taxon>Bacillati</taxon>
        <taxon>Actinomycetota</taxon>
        <taxon>Actinomycetes</taxon>
        <taxon>Micrococcales</taxon>
        <taxon>Bogoriellaceae</taxon>
        <taxon>Bogoriella</taxon>
    </lineage>
</organism>
<dbReference type="AlphaFoldDB" id="A0A3N2BAI2"/>
<dbReference type="Gene3D" id="3.40.50.300">
    <property type="entry name" value="P-loop containing nucleotide triphosphate hydrolases"/>
    <property type="match status" value="1"/>
</dbReference>
<dbReference type="InterPro" id="IPR003439">
    <property type="entry name" value="ABC_transporter-like_ATP-bd"/>
</dbReference>
<sequence>MTTNGQYPRALAVSGLTVRYGATTALDRVDLDLAAGSVTGLIGMNGSGKSTFFKALMGLVRPTAGRIEMFGGAPERARASGQVAYAPQSEEIDWTFPLSVADVVAMGRYPHCGRSRRLRAPDRVIVAESMERVGLTGLAGRQIGALSGGQRKRAFVARALAQEADLILLDEPFSGVDRATQQVLSNLLRELAAAGAAVLVSTHDLDGLPELCDSAALLQRRLVVHAAPEEVLRPENLARAFHTSELS</sequence>
<dbReference type="RefSeq" id="WP_123302871.1">
    <property type="nucleotide sequence ID" value="NZ_RKHK01000001.1"/>
</dbReference>
<dbReference type="InterPro" id="IPR003593">
    <property type="entry name" value="AAA+_ATPase"/>
</dbReference>
<dbReference type="InterPro" id="IPR050153">
    <property type="entry name" value="Metal_Ion_Import_ABC"/>
</dbReference>
<gene>
    <name evidence="6" type="ORF">EDD31_0630</name>
</gene>
<accession>A0A3N2BAI2</accession>
<evidence type="ECO:0000259" key="5">
    <source>
        <dbReference type="PROSITE" id="PS50893"/>
    </source>
</evidence>
<dbReference type="CDD" id="cd03235">
    <property type="entry name" value="ABC_Metallic_Cations"/>
    <property type="match status" value="1"/>
</dbReference>
<dbReference type="PROSITE" id="PS50893">
    <property type="entry name" value="ABC_TRANSPORTER_2"/>
    <property type="match status" value="1"/>
</dbReference>
<evidence type="ECO:0000313" key="6">
    <source>
        <dbReference type="EMBL" id="ROR72280.1"/>
    </source>
</evidence>
<evidence type="ECO:0000256" key="4">
    <source>
        <dbReference type="ARBA" id="ARBA00022840"/>
    </source>
</evidence>
<name>A0A3N2BAI2_9MICO</name>
<dbReference type="EMBL" id="RKHK01000001">
    <property type="protein sequence ID" value="ROR72280.1"/>
    <property type="molecule type" value="Genomic_DNA"/>
</dbReference>
<comment type="similarity">
    <text evidence="1">Belongs to the ABC transporter superfamily.</text>
</comment>
<evidence type="ECO:0000256" key="1">
    <source>
        <dbReference type="ARBA" id="ARBA00005417"/>
    </source>
</evidence>
<protein>
    <submittedName>
        <fullName evidence="6">ABC-type Mn2+/Zn2+ transport system ATPase subunit</fullName>
    </submittedName>
</protein>
<dbReference type="OrthoDB" id="5296765at2"/>
<keyword evidence="2" id="KW-0813">Transport</keyword>
<proteinExistence type="inferred from homology"/>